<reference evidence="1" key="1">
    <citation type="submission" date="2022-01" db="EMBL/GenBank/DDBJ databases">
        <title>Draft Genome Sequences of Seven Type Strains of the Genus Streptomyces.</title>
        <authorList>
            <person name="Aziz S."/>
            <person name="Coretto E."/>
            <person name="Chronakova A."/>
            <person name="Sproer C."/>
            <person name="Huber K."/>
            <person name="Nouioui I."/>
            <person name="Gross H."/>
        </authorList>
    </citation>
    <scope>NUCLEOTIDE SEQUENCE</scope>
    <source>
        <strain evidence="1">DSM 103493</strain>
    </source>
</reference>
<dbReference type="Proteomes" id="UP001139384">
    <property type="component" value="Unassembled WGS sequence"/>
</dbReference>
<proteinExistence type="predicted"/>
<dbReference type="EMBL" id="JAKEIP010000005">
    <property type="protein sequence ID" value="MCF1592500.1"/>
    <property type="molecule type" value="Genomic_DNA"/>
</dbReference>
<evidence type="ECO:0000313" key="2">
    <source>
        <dbReference type="Proteomes" id="UP001139384"/>
    </source>
</evidence>
<name>A0A9X1PS38_STRM4</name>
<gene>
    <name evidence="1" type="ORF">L0P92_02800</name>
</gene>
<organism evidence="1 2">
    <name type="scientific">Streptomyces muensis</name>
    <dbReference type="NCBI Taxonomy" id="1077944"/>
    <lineage>
        <taxon>Bacteria</taxon>
        <taxon>Bacillati</taxon>
        <taxon>Actinomycetota</taxon>
        <taxon>Actinomycetes</taxon>
        <taxon>Kitasatosporales</taxon>
        <taxon>Streptomycetaceae</taxon>
        <taxon>Streptomyces</taxon>
    </lineage>
</organism>
<evidence type="ECO:0000313" key="1">
    <source>
        <dbReference type="EMBL" id="MCF1592500.1"/>
    </source>
</evidence>
<protein>
    <submittedName>
        <fullName evidence="1">Uncharacterized protein</fullName>
    </submittedName>
</protein>
<dbReference type="AlphaFoldDB" id="A0A9X1PS38"/>
<comment type="caution">
    <text evidence="1">The sequence shown here is derived from an EMBL/GenBank/DDBJ whole genome shotgun (WGS) entry which is preliminary data.</text>
</comment>
<sequence>MTSSSLSSRTAAERAALAYQADVHPAVRPLLDAIAQLHAYQPRDLADLAQVLKSLGGDGTGSTNAVAEIGDLVKDFSHHSVTAELPGSERVALARNAVEYSEVVLQGDGEDTMNQVLHVLEGNSAPTSGVLGFAARALGGGR</sequence>
<keyword evidence="2" id="KW-1185">Reference proteome</keyword>
<dbReference type="RefSeq" id="WP_176188262.1">
    <property type="nucleotide sequence ID" value="NZ_JAKEIP010000005.1"/>
</dbReference>
<accession>A0A9X1PS38</accession>